<dbReference type="PRINTS" id="PR00385">
    <property type="entry name" value="P450"/>
</dbReference>
<dbReference type="PROSITE" id="PS00086">
    <property type="entry name" value="CYTOCHROME_P450"/>
    <property type="match status" value="1"/>
</dbReference>
<keyword evidence="6 7" id="KW-0503">Monooxygenase</keyword>
<dbReference type="InterPro" id="IPR036396">
    <property type="entry name" value="Cyt_P450_sf"/>
</dbReference>
<keyword evidence="5 7" id="KW-0408">Iron</keyword>
<accession>A0ABD5PU76</accession>
<evidence type="ECO:0000256" key="1">
    <source>
        <dbReference type="ARBA" id="ARBA00010617"/>
    </source>
</evidence>
<comment type="caution">
    <text evidence="9">The sequence shown here is derived from an EMBL/GenBank/DDBJ whole genome shotgun (WGS) entry which is preliminary data.</text>
</comment>
<dbReference type="Proteomes" id="UP001595898">
    <property type="component" value="Unassembled WGS sequence"/>
</dbReference>
<reference evidence="9 10" key="1">
    <citation type="journal article" date="2019" name="Int. J. Syst. Evol. Microbiol.">
        <title>The Global Catalogue of Microorganisms (GCM) 10K type strain sequencing project: providing services to taxonomists for standard genome sequencing and annotation.</title>
        <authorList>
            <consortium name="The Broad Institute Genomics Platform"/>
            <consortium name="The Broad Institute Genome Sequencing Center for Infectious Disease"/>
            <person name="Wu L."/>
            <person name="Ma J."/>
        </authorList>
    </citation>
    <scope>NUCLEOTIDE SEQUENCE [LARGE SCALE GENOMIC DNA]</scope>
    <source>
        <strain evidence="9 10">WLHS5</strain>
    </source>
</reference>
<dbReference type="InterPro" id="IPR001128">
    <property type="entry name" value="Cyt_P450"/>
</dbReference>
<keyword evidence="10" id="KW-1185">Reference proteome</keyword>
<dbReference type="EMBL" id="JBHSFA010000009">
    <property type="protein sequence ID" value="MFC4544048.1"/>
    <property type="molecule type" value="Genomic_DNA"/>
</dbReference>
<keyword evidence="3 7" id="KW-0479">Metal-binding</keyword>
<evidence type="ECO:0000256" key="3">
    <source>
        <dbReference type="ARBA" id="ARBA00022723"/>
    </source>
</evidence>
<keyword evidence="2 7" id="KW-0349">Heme</keyword>
<name>A0ABD5PU76_9EURY</name>
<gene>
    <name evidence="9" type="ORF">ACFO5R_19135</name>
</gene>
<dbReference type="Pfam" id="PF00067">
    <property type="entry name" value="p450"/>
    <property type="match status" value="1"/>
</dbReference>
<dbReference type="InterPro" id="IPR017972">
    <property type="entry name" value="Cyt_P450_CS"/>
</dbReference>
<sequence length="465" mass="52571">MVARHSADDRHAESADGEPAIDDAPLPPGPDGYPIVGNTIPVVRDPFDFYETIAEYGDVVRYEVAGRSFTALLTPEHVERVLVEEPWRFERWEFADVGLDFAPEGLLSSDREQWQGQRQLMQPMFTTDRIRSYADAMAGYADRVADEWSDGQTLALDEAFSELTLAILSKTLFDLELDPTAADGAIPRAARAINERTGPERNLTMFVPDWVPTPGNRRYNRAMRDVDAVLGELIERRRSSDRDADDLLSLLLTATGPDGYELSEAEIRDNLLTFMFAGHETTALGLTYTIMLLATHDDVAADLRAELDDVLDGETPGIEHVSQLERTERVIREALRLYPPVFILFRRATEDAVFDGYRVPEGTILTFPQFHVHTDDRFYDDPEAFRPDRWTDERAADRPEYAYFPFGGGPRHCIGMRFATLELQLVVATLARRFEFELLSDSDPEFAAGATLRPAEPVRVRVHER</sequence>
<evidence type="ECO:0000313" key="9">
    <source>
        <dbReference type="EMBL" id="MFC4544048.1"/>
    </source>
</evidence>
<evidence type="ECO:0000256" key="7">
    <source>
        <dbReference type="RuleBase" id="RU000461"/>
    </source>
</evidence>
<comment type="similarity">
    <text evidence="1 7">Belongs to the cytochrome P450 family.</text>
</comment>
<evidence type="ECO:0000256" key="5">
    <source>
        <dbReference type="ARBA" id="ARBA00023004"/>
    </source>
</evidence>
<dbReference type="RefSeq" id="WP_250141931.1">
    <property type="nucleotide sequence ID" value="NZ_JALIQP010000005.1"/>
</dbReference>
<dbReference type="InterPro" id="IPR002401">
    <property type="entry name" value="Cyt_P450_E_grp-I"/>
</dbReference>
<evidence type="ECO:0000256" key="8">
    <source>
        <dbReference type="SAM" id="MobiDB-lite"/>
    </source>
</evidence>
<feature type="region of interest" description="Disordered" evidence="8">
    <location>
        <begin position="1"/>
        <end position="33"/>
    </location>
</feature>
<dbReference type="GO" id="GO:0004497">
    <property type="term" value="F:monooxygenase activity"/>
    <property type="evidence" value="ECO:0007669"/>
    <property type="project" value="UniProtKB-KW"/>
</dbReference>
<organism evidence="9 10">
    <name type="scientific">Halosolutus amylolyticus</name>
    <dbReference type="NCBI Taxonomy" id="2932267"/>
    <lineage>
        <taxon>Archaea</taxon>
        <taxon>Methanobacteriati</taxon>
        <taxon>Methanobacteriota</taxon>
        <taxon>Stenosarchaea group</taxon>
        <taxon>Halobacteria</taxon>
        <taxon>Halobacteriales</taxon>
        <taxon>Natrialbaceae</taxon>
        <taxon>Halosolutus</taxon>
    </lineage>
</organism>
<evidence type="ECO:0000256" key="6">
    <source>
        <dbReference type="ARBA" id="ARBA00023033"/>
    </source>
</evidence>
<dbReference type="SUPFAM" id="SSF48264">
    <property type="entry name" value="Cytochrome P450"/>
    <property type="match status" value="1"/>
</dbReference>
<keyword evidence="4 7" id="KW-0560">Oxidoreductase</keyword>
<evidence type="ECO:0000256" key="2">
    <source>
        <dbReference type="ARBA" id="ARBA00022617"/>
    </source>
</evidence>
<dbReference type="PRINTS" id="PR00463">
    <property type="entry name" value="EP450I"/>
</dbReference>
<evidence type="ECO:0000256" key="4">
    <source>
        <dbReference type="ARBA" id="ARBA00023002"/>
    </source>
</evidence>
<dbReference type="InterPro" id="IPR050196">
    <property type="entry name" value="Cytochrome_P450_Monoox"/>
</dbReference>
<dbReference type="Gene3D" id="1.10.630.10">
    <property type="entry name" value="Cytochrome P450"/>
    <property type="match status" value="1"/>
</dbReference>
<dbReference type="AlphaFoldDB" id="A0ABD5PU76"/>
<evidence type="ECO:0000313" key="10">
    <source>
        <dbReference type="Proteomes" id="UP001595898"/>
    </source>
</evidence>
<dbReference type="PANTHER" id="PTHR24291">
    <property type="entry name" value="CYTOCHROME P450 FAMILY 4"/>
    <property type="match status" value="1"/>
</dbReference>
<dbReference type="PANTHER" id="PTHR24291:SF50">
    <property type="entry name" value="BIFUNCTIONAL ALBAFLAVENONE MONOOXYGENASE_TERPENE SYNTHASE"/>
    <property type="match status" value="1"/>
</dbReference>
<dbReference type="GO" id="GO:0046872">
    <property type="term" value="F:metal ion binding"/>
    <property type="evidence" value="ECO:0007669"/>
    <property type="project" value="UniProtKB-KW"/>
</dbReference>
<feature type="compositionally biased region" description="Basic and acidic residues" evidence="8">
    <location>
        <begin position="1"/>
        <end position="14"/>
    </location>
</feature>
<protein>
    <submittedName>
        <fullName evidence="9">Cytochrome P450</fullName>
    </submittedName>
</protein>
<proteinExistence type="inferred from homology"/>